<dbReference type="InterPro" id="IPR017927">
    <property type="entry name" value="FAD-bd_FR_type"/>
</dbReference>
<dbReference type="Gene3D" id="2.40.30.10">
    <property type="entry name" value="Translation factors"/>
    <property type="match status" value="1"/>
</dbReference>
<name>A0A426QKA7_9GAMM</name>
<feature type="binding site" evidence="12">
    <location>
        <position position="255"/>
    </location>
    <ligand>
        <name>[2Fe-2S] cluster</name>
        <dbReference type="ChEBI" id="CHEBI:190135"/>
    </ligand>
</feature>
<dbReference type="InterPro" id="IPR012165">
    <property type="entry name" value="Cyt_c3_hydrogenase_gsu"/>
</dbReference>
<dbReference type="GO" id="GO:0016491">
    <property type="term" value="F:oxidoreductase activity"/>
    <property type="evidence" value="ECO:0007669"/>
    <property type="project" value="InterPro"/>
</dbReference>
<evidence type="ECO:0000256" key="7">
    <source>
        <dbReference type="ARBA" id="ARBA00022982"/>
    </source>
</evidence>
<organism evidence="14 15">
    <name type="scientific">Thiohalobacter thiocyanaticus</name>
    <dbReference type="NCBI Taxonomy" id="585455"/>
    <lineage>
        <taxon>Bacteria</taxon>
        <taxon>Pseudomonadati</taxon>
        <taxon>Pseudomonadota</taxon>
        <taxon>Gammaproteobacteria</taxon>
        <taxon>Thiohalobacterales</taxon>
        <taxon>Thiohalobacteraceae</taxon>
        <taxon>Thiohalobacter</taxon>
    </lineage>
</organism>
<evidence type="ECO:0000313" key="15">
    <source>
        <dbReference type="Proteomes" id="UP000287798"/>
    </source>
</evidence>
<keyword evidence="8 12" id="KW-0408">Iron</keyword>
<comment type="similarity">
    <text evidence="1">Belongs to the PyrK family.</text>
</comment>
<keyword evidence="15" id="KW-1185">Reference proteome</keyword>
<accession>A0A426QKA7</accession>
<evidence type="ECO:0000256" key="8">
    <source>
        <dbReference type="ARBA" id="ARBA00023004"/>
    </source>
</evidence>
<comment type="cofactor">
    <cofactor evidence="11">
        <name>FAD</name>
        <dbReference type="ChEBI" id="CHEBI:57692"/>
    </cofactor>
    <text evidence="11">Binds 1 FAD per subunit.</text>
</comment>
<proteinExistence type="inferred from homology"/>
<evidence type="ECO:0000256" key="5">
    <source>
        <dbReference type="ARBA" id="ARBA00022723"/>
    </source>
</evidence>
<dbReference type="GO" id="GO:0046872">
    <property type="term" value="F:metal ion binding"/>
    <property type="evidence" value="ECO:0007669"/>
    <property type="project" value="UniProtKB-KW"/>
</dbReference>
<evidence type="ECO:0000259" key="13">
    <source>
        <dbReference type="PROSITE" id="PS51384"/>
    </source>
</evidence>
<feature type="binding site" evidence="11">
    <location>
        <begin position="60"/>
        <end position="63"/>
    </location>
    <ligand>
        <name>FAD</name>
        <dbReference type="ChEBI" id="CHEBI:57692"/>
    </ligand>
</feature>
<dbReference type="GO" id="GO:0051537">
    <property type="term" value="F:2 iron, 2 sulfur cluster binding"/>
    <property type="evidence" value="ECO:0007669"/>
    <property type="project" value="UniProtKB-KW"/>
</dbReference>
<dbReference type="RefSeq" id="WP_125181529.1">
    <property type="nucleotide sequence ID" value="NZ_QZMU01000001.1"/>
</dbReference>
<dbReference type="GO" id="GO:0006221">
    <property type="term" value="P:pyrimidine nucleotide biosynthetic process"/>
    <property type="evidence" value="ECO:0007669"/>
    <property type="project" value="InterPro"/>
</dbReference>
<dbReference type="PROSITE" id="PS51384">
    <property type="entry name" value="FAD_FR"/>
    <property type="match status" value="1"/>
</dbReference>
<feature type="binding site" evidence="12">
    <location>
        <position position="260"/>
    </location>
    <ligand>
        <name>[2Fe-2S] cluster</name>
        <dbReference type="ChEBI" id="CHEBI:190135"/>
    </ligand>
</feature>
<dbReference type="InterPro" id="IPR019480">
    <property type="entry name" value="Dihydroorotate_DH_Fe-S-bd"/>
</dbReference>
<dbReference type="Proteomes" id="UP000287798">
    <property type="component" value="Unassembled WGS sequence"/>
</dbReference>
<dbReference type="SUPFAM" id="SSF52343">
    <property type="entry name" value="Ferredoxin reductase-like, C-terminal NADP-linked domain"/>
    <property type="match status" value="1"/>
</dbReference>
<keyword evidence="3 11" id="KW-0285">Flavoprotein</keyword>
<gene>
    <name evidence="14" type="ORF">D6C00_09640</name>
</gene>
<keyword evidence="6 11" id="KW-0274">FAD</keyword>
<comment type="cofactor">
    <cofactor evidence="12">
        <name>[2Fe-2S] cluster</name>
        <dbReference type="ChEBI" id="CHEBI:190135"/>
    </cofactor>
    <text evidence="12">Binds 1 [2Fe-2S] cluster per subunit.</text>
</comment>
<reference evidence="14 15" key="1">
    <citation type="journal article" date="2010" name="Int. J. Syst. Evol. Microbiol.">
        <title>Thiohalobacter thiocyanaticus gen. nov., sp. nov., a moderately halophilic, sulfur-oxidizing gammaproteobacterium from hypersaline lakes, that utilizes thiocyanate.</title>
        <authorList>
            <person name="Sorokin D.Y."/>
            <person name="Kovaleva O.L."/>
            <person name="Tourova T.P."/>
            <person name="Muyzer G."/>
        </authorList>
    </citation>
    <scope>NUCLEOTIDE SEQUENCE [LARGE SCALE GENOMIC DNA]</scope>
    <source>
        <strain evidence="14 15">Hrh1</strain>
    </source>
</reference>
<evidence type="ECO:0000256" key="2">
    <source>
        <dbReference type="ARBA" id="ARBA00022448"/>
    </source>
</evidence>
<dbReference type="CDD" id="cd06218">
    <property type="entry name" value="DHOD_e_trans"/>
    <property type="match status" value="1"/>
</dbReference>
<feature type="domain" description="FAD-binding FR-type" evidence="13">
    <location>
        <begin position="6"/>
        <end position="109"/>
    </location>
</feature>
<sequence>MTTAKPHRGTIHLEDAEILTHEAHPGGQYILRVHSPECAHRAAPGSFAHLTCDPLLPMRRPLSIMRTDPEAGWVEFLYKVVGEGTRLLSRRQTGESISVMGPIGQPFRPRPERPRPLLLGGGVGIPPMVFLADALRREPACKPLVMMGSEVPFPFTSRPSQILVPGIPDGVIAAMPLLEDWSVPSRLCSRQDFPGCYQGYITDLARDWLSALNTQHLQEVEIFACGPHPMLEAVAKLARDYDLPCQVSLEEFMACAVGGCAGCTVQVETDQGPAMKRVCVDGPVFDARAVFP</sequence>
<evidence type="ECO:0000256" key="6">
    <source>
        <dbReference type="ARBA" id="ARBA00022827"/>
    </source>
</evidence>
<feature type="binding site" evidence="11">
    <location>
        <begin position="84"/>
        <end position="85"/>
    </location>
    <ligand>
        <name>FAD</name>
        <dbReference type="ChEBI" id="CHEBI:57692"/>
    </ligand>
</feature>
<dbReference type="AlphaFoldDB" id="A0A426QKA7"/>
<keyword evidence="4 12" id="KW-0001">2Fe-2S</keyword>
<dbReference type="Pfam" id="PF10418">
    <property type="entry name" value="DHODB_Fe-S_bind"/>
    <property type="match status" value="1"/>
</dbReference>
<dbReference type="Gene3D" id="2.10.240.10">
    <property type="entry name" value="Dihydroorotate dehydrogenase, electron transfer subunit"/>
    <property type="match status" value="1"/>
</dbReference>
<evidence type="ECO:0000256" key="11">
    <source>
        <dbReference type="PIRSR" id="PIRSR006816-1"/>
    </source>
</evidence>
<dbReference type="PANTHER" id="PTHR43513:SF3">
    <property type="entry name" value="DIHYDROOROTATE DEHYDROGENASE B (NAD(+)), ELECTRON TRANSFER SUBUNIT-RELATED"/>
    <property type="match status" value="1"/>
</dbReference>
<keyword evidence="7" id="KW-0249">Electron transport</keyword>
<keyword evidence="9 12" id="KW-0411">Iron-sulfur</keyword>
<evidence type="ECO:0000256" key="3">
    <source>
        <dbReference type="ARBA" id="ARBA00022630"/>
    </source>
</evidence>
<keyword evidence="5 12" id="KW-0479">Metal-binding</keyword>
<dbReference type="PIRSF" id="PIRSF006816">
    <property type="entry name" value="Cyc3_hyd_g"/>
    <property type="match status" value="1"/>
</dbReference>
<dbReference type="GO" id="GO:0050660">
    <property type="term" value="F:flavin adenine dinucleotide binding"/>
    <property type="evidence" value="ECO:0007669"/>
    <property type="project" value="InterPro"/>
</dbReference>
<dbReference type="PANTHER" id="PTHR43513">
    <property type="entry name" value="DIHYDROOROTATE DEHYDROGENASE B (NAD(+)), ELECTRON TRANSFER SUBUNIT"/>
    <property type="match status" value="1"/>
</dbReference>
<dbReference type="InterPro" id="IPR050353">
    <property type="entry name" value="PyrK_electron_transfer"/>
</dbReference>
<dbReference type="Gene3D" id="3.40.50.80">
    <property type="entry name" value="Nucleotide-binding domain of ferredoxin-NADP reductase (FNR) module"/>
    <property type="match status" value="1"/>
</dbReference>
<dbReference type="InterPro" id="IPR037117">
    <property type="entry name" value="Dihydroorotate_DH_ele_sf"/>
</dbReference>
<comment type="caution">
    <text evidence="14">The sequence shown here is derived from an EMBL/GenBank/DDBJ whole genome shotgun (WGS) entry which is preliminary data.</text>
</comment>
<dbReference type="InterPro" id="IPR017938">
    <property type="entry name" value="Riboflavin_synthase-like_b-brl"/>
</dbReference>
<feature type="binding site" evidence="12">
    <location>
        <position position="279"/>
    </location>
    <ligand>
        <name>[2Fe-2S] cluster</name>
        <dbReference type="ChEBI" id="CHEBI:190135"/>
    </ligand>
</feature>
<evidence type="ECO:0000313" key="14">
    <source>
        <dbReference type="EMBL" id="RRQ22189.1"/>
    </source>
</evidence>
<keyword evidence="2" id="KW-0813">Transport</keyword>
<protein>
    <submittedName>
        <fullName evidence="14">Dihydroorotate dehydrogenase electron transfer subunit</fullName>
    </submittedName>
</protein>
<evidence type="ECO:0000256" key="4">
    <source>
        <dbReference type="ARBA" id="ARBA00022714"/>
    </source>
</evidence>
<dbReference type="OrthoDB" id="9796486at2"/>
<evidence type="ECO:0000256" key="1">
    <source>
        <dbReference type="ARBA" id="ARBA00006422"/>
    </source>
</evidence>
<evidence type="ECO:0000256" key="10">
    <source>
        <dbReference type="ARBA" id="ARBA00034078"/>
    </source>
</evidence>
<dbReference type="InterPro" id="IPR039261">
    <property type="entry name" value="FNR_nucleotide-bd"/>
</dbReference>
<dbReference type="EMBL" id="QZMU01000001">
    <property type="protein sequence ID" value="RRQ22189.1"/>
    <property type="molecule type" value="Genomic_DNA"/>
</dbReference>
<evidence type="ECO:0000256" key="12">
    <source>
        <dbReference type="PIRSR" id="PIRSR006816-2"/>
    </source>
</evidence>
<comment type="cofactor">
    <cofactor evidence="10">
        <name>[2Fe-2S] cluster</name>
        <dbReference type="ChEBI" id="CHEBI:190135"/>
    </cofactor>
</comment>
<evidence type="ECO:0000256" key="9">
    <source>
        <dbReference type="ARBA" id="ARBA00023014"/>
    </source>
</evidence>
<feature type="binding site" evidence="12">
    <location>
        <position position="263"/>
    </location>
    <ligand>
        <name>[2Fe-2S] cluster</name>
        <dbReference type="ChEBI" id="CHEBI:190135"/>
    </ligand>
</feature>
<dbReference type="SUPFAM" id="SSF63380">
    <property type="entry name" value="Riboflavin synthase domain-like"/>
    <property type="match status" value="1"/>
</dbReference>